<dbReference type="HOGENOM" id="CLU_051007_1_0_5"/>
<dbReference type="InterPro" id="IPR005090">
    <property type="entry name" value="RepC_N"/>
</dbReference>
<dbReference type="Proteomes" id="UP000007100">
    <property type="component" value="Plasmid pACMV1"/>
</dbReference>
<name>F0J7K8_ACIMA</name>
<reference evidence="2 3" key="1">
    <citation type="submission" date="2010-12" db="EMBL/GenBank/DDBJ databases">
        <title>Whole genome sequence of Acidiphilium multivorum AIU301.</title>
        <authorList>
            <person name="Narita-Yamada S."/>
            <person name="Nakamura S."/>
            <person name="Ito N."/>
            <person name="Takarada H."/>
            <person name="Katano Y."/>
            <person name="Nakazawa H."/>
            <person name="Hosoyama A."/>
            <person name="Yamada R."/>
            <person name="Fujita N."/>
        </authorList>
    </citation>
    <scope>NUCLEOTIDE SEQUENCE [LARGE SCALE GENOMIC DNA]</scope>
    <source>
        <strain evidence="3">DSM 11245 / JCM 8867 / AIU301</strain>
        <plasmid evidence="2 3">pACMV1</plasmid>
    </source>
</reference>
<dbReference type="OrthoDB" id="7488837at2"/>
<dbReference type="AlphaFoldDB" id="F0J7K8"/>
<dbReference type="Pfam" id="PF11800">
    <property type="entry name" value="RP-C_C"/>
    <property type="match status" value="1"/>
</dbReference>
<dbReference type="InterPro" id="IPR021760">
    <property type="entry name" value="RepC_C"/>
</dbReference>
<organism evidence="2 3">
    <name type="scientific">Acidiphilium multivorum (strain DSM 11245 / JCM 8867 / NBRC 100883 / AIU 301)</name>
    <dbReference type="NCBI Taxonomy" id="926570"/>
    <lineage>
        <taxon>Bacteria</taxon>
        <taxon>Pseudomonadati</taxon>
        <taxon>Pseudomonadota</taxon>
        <taxon>Alphaproteobacteria</taxon>
        <taxon>Acetobacterales</taxon>
        <taxon>Acidocellaceae</taxon>
        <taxon>Acidiphilium</taxon>
    </lineage>
</organism>
<geneLocation type="plasmid" evidence="2 3">
    <name>pACMV1</name>
</geneLocation>
<keyword evidence="3" id="KW-1185">Reference proteome</keyword>
<accession>F0J7K8</accession>
<keyword evidence="2" id="KW-0614">Plasmid</keyword>
<sequence length="466" mass="50936">MENFRPESGPGPKRRGVRGARRLTLGMVATERLADDFGTVSEGGQVDPGRVLAAFKAAAPYLRFGPRVTQAIDWLFRFTQVQDWQEGARPIVWPSAAMQMEALCLSEAQVKRLNRLLAHLGLITMRDSPNGKRYGRRDPRGRIVEAYGFDLSPIAVRQAEFREIAERGRARFEALKQLRRRATIAVRGIQQIVETATELGIAEGWARQADEARRLVARIRRIEELDEVTLGVTTLENRQADLRGRLEAAIDTLKEAALGGVESTNMNPKGLTDEPHITYTNQTLDPADHVSALRKRSSTSGGAGTSAGGSTRTGRSGDGKEAGHRPTGSRAIKPEIPPDGTVFRMTPDELVRLAPRLRAYLAKSSPGWPEIVEAADWLRHDLGVSKPLWGDACLAMGREQAAVALAIVSTKPSDHFRGSPGGYFHGMVARARAGELNLARSIWGIRAASGMPRPPRSHACDASRSI</sequence>
<dbReference type="InterPro" id="IPR047611">
    <property type="entry name" value="RepABC_RepC"/>
</dbReference>
<evidence type="ECO:0000256" key="1">
    <source>
        <dbReference type="SAM" id="MobiDB-lite"/>
    </source>
</evidence>
<evidence type="ECO:0000313" key="2">
    <source>
        <dbReference type="EMBL" id="BAJ83075.1"/>
    </source>
</evidence>
<dbReference type="EMBL" id="AP012036">
    <property type="protein sequence ID" value="BAJ83075.1"/>
    <property type="molecule type" value="Genomic_DNA"/>
</dbReference>
<dbReference type="KEGG" id="amv:ACMV_P1_02790"/>
<feature type="compositionally biased region" description="Basic and acidic residues" evidence="1">
    <location>
        <begin position="315"/>
        <end position="324"/>
    </location>
</feature>
<dbReference type="Pfam" id="PF03428">
    <property type="entry name" value="RP-C"/>
    <property type="match status" value="1"/>
</dbReference>
<gene>
    <name evidence="2" type="ordered locus">ACMV_P1_02790</name>
</gene>
<feature type="region of interest" description="Disordered" evidence="1">
    <location>
        <begin position="291"/>
        <end position="342"/>
    </location>
</feature>
<dbReference type="NCBIfam" id="NF040974">
    <property type="entry name" value="RepABC_RepC"/>
    <property type="match status" value="1"/>
</dbReference>
<protein>
    <submittedName>
        <fullName evidence="2">Replication protein C</fullName>
    </submittedName>
</protein>
<proteinExistence type="predicted"/>
<dbReference type="RefSeq" id="WP_007424912.1">
    <property type="nucleotide sequence ID" value="NC_015178.1"/>
</dbReference>
<evidence type="ECO:0000313" key="3">
    <source>
        <dbReference type="Proteomes" id="UP000007100"/>
    </source>
</evidence>